<protein>
    <recommendedName>
        <fullName evidence="8">DoxX</fullName>
    </recommendedName>
</protein>
<dbReference type="GO" id="GO:0016020">
    <property type="term" value="C:membrane"/>
    <property type="evidence" value="ECO:0007669"/>
    <property type="project" value="UniProtKB-SubCell"/>
</dbReference>
<evidence type="ECO:0008006" key="8">
    <source>
        <dbReference type="Google" id="ProtNLM"/>
    </source>
</evidence>
<name>A0A380W5Z7_AFIFE</name>
<evidence type="ECO:0000256" key="1">
    <source>
        <dbReference type="ARBA" id="ARBA00004141"/>
    </source>
</evidence>
<evidence type="ECO:0000256" key="5">
    <source>
        <dbReference type="SAM" id="Phobius"/>
    </source>
</evidence>
<evidence type="ECO:0000313" key="7">
    <source>
        <dbReference type="Proteomes" id="UP000254343"/>
    </source>
</evidence>
<dbReference type="InterPro" id="IPR032808">
    <property type="entry name" value="DoxX"/>
</dbReference>
<evidence type="ECO:0000313" key="6">
    <source>
        <dbReference type="EMBL" id="SUU84360.1"/>
    </source>
</evidence>
<reference evidence="6 7" key="1">
    <citation type="submission" date="2018-06" db="EMBL/GenBank/DDBJ databases">
        <authorList>
            <consortium name="Pathogen Informatics"/>
            <person name="Doyle S."/>
        </authorList>
    </citation>
    <scope>NUCLEOTIDE SEQUENCE [LARGE SCALE GENOMIC DNA]</scope>
    <source>
        <strain evidence="6 7">NCTC12722</strain>
    </source>
</reference>
<organism evidence="6 7">
    <name type="scientific">Afipia felis</name>
    <name type="common">Cat scratch disease bacillus</name>
    <dbReference type="NCBI Taxonomy" id="1035"/>
    <lineage>
        <taxon>Bacteria</taxon>
        <taxon>Pseudomonadati</taxon>
        <taxon>Pseudomonadota</taxon>
        <taxon>Alphaproteobacteria</taxon>
        <taxon>Hyphomicrobiales</taxon>
        <taxon>Nitrobacteraceae</taxon>
        <taxon>Afipia</taxon>
    </lineage>
</organism>
<dbReference type="AlphaFoldDB" id="A0A380W5Z7"/>
<gene>
    <name evidence="6" type="ORF">NCTC12722_01548</name>
</gene>
<evidence type="ECO:0000256" key="2">
    <source>
        <dbReference type="ARBA" id="ARBA00022692"/>
    </source>
</evidence>
<evidence type="ECO:0000256" key="3">
    <source>
        <dbReference type="ARBA" id="ARBA00022989"/>
    </source>
</evidence>
<feature type="transmembrane region" description="Helical" evidence="5">
    <location>
        <begin position="12"/>
        <end position="35"/>
    </location>
</feature>
<evidence type="ECO:0000256" key="4">
    <source>
        <dbReference type="ARBA" id="ARBA00023136"/>
    </source>
</evidence>
<keyword evidence="2 5" id="KW-0812">Transmembrane</keyword>
<proteinExistence type="predicted"/>
<keyword evidence="3 5" id="KW-1133">Transmembrane helix</keyword>
<dbReference type="Proteomes" id="UP000254343">
    <property type="component" value="Unassembled WGS sequence"/>
</dbReference>
<dbReference type="EMBL" id="UIGB01000001">
    <property type="protein sequence ID" value="SUU84360.1"/>
    <property type="molecule type" value="Genomic_DNA"/>
</dbReference>
<comment type="subcellular location">
    <subcellularLocation>
        <location evidence="1">Membrane</location>
        <topology evidence="1">Multi-pass membrane protein</topology>
    </subcellularLocation>
</comment>
<keyword evidence="4 5" id="KW-0472">Membrane</keyword>
<dbReference type="Pfam" id="PF13564">
    <property type="entry name" value="DoxX_2"/>
    <property type="match status" value="1"/>
</dbReference>
<feature type="transmembrane region" description="Helical" evidence="5">
    <location>
        <begin position="55"/>
        <end position="75"/>
    </location>
</feature>
<feature type="transmembrane region" description="Helical" evidence="5">
    <location>
        <begin position="106"/>
        <end position="126"/>
    </location>
</feature>
<accession>A0A380W5Z7</accession>
<feature type="transmembrane region" description="Helical" evidence="5">
    <location>
        <begin position="82"/>
        <end position="100"/>
    </location>
</feature>
<sequence>MTSDYMPTVSTGTISSAAIWTGRVISGLVTVFLLFDGAIKLIPLDIVITTSQQLGIPVHLAPMLGALTLIGTVLYAVPRTAVLGAIWLTGYIGGAIYVHVLAGSPLFSHTFFGVYLALMMWGGLYLRDERVRALIPLRRT</sequence>
<dbReference type="RefSeq" id="WP_002715187.1">
    <property type="nucleotide sequence ID" value="NZ_UFSI01000001.1"/>
</dbReference>